<proteinExistence type="predicted"/>
<evidence type="ECO:0000313" key="1">
    <source>
        <dbReference type="EMBL" id="MCE7028630.1"/>
    </source>
</evidence>
<reference evidence="1" key="1">
    <citation type="submission" date="2022-01" db="EMBL/GenBank/DDBJ databases">
        <title>Jiella avicenniae sp. nov., a novel endophytic bacterium isolated from bark of Avicennia marina.</title>
        <authorList>
            <person name="Tuo L."/>
        </authorList>
    </citation>
    <scope>NUCLEOTIDE SEQUENCE</scope>
    <source>
        <strain evidence="1">CBK1P-4</strain>
    </source>
</reference>
<dbReference type="EMBL" id="JAJUWU010000010">
    <property type="protein sequence ID" value="MCE7028630.1"/>
    <property type="molecule type" value="Genomic_DNA"/>
</dbReference>
<name>A0A9X1T5V6_9HYPH</name>
<accession>A0A9X1T5V6</accession>
<protein>
    <submittedName>
        <fullName evidence="1">Type II toxin-antitoxin system PemK/MazF family toxin</fullName>
    </submittedName>
</protein>
<sequence length="149" mass="16545">MNIPDDVHPGLVLGYSYLWADEQKEGREEGIKDRPAVVVLSKNMKDGVLYVTVAAITHSPPRGKQGSIAIDPRIKDRLGLDDDVSYVVTDELNTFVWPGPDLRPTTVDRGKPDASCVYGYIPQSLLTKIGSSIAEHRNQQRFRLVKRSG</sequence>
<dbReference type="AlphaFoldDB" id="A0A9X1T5V6"/>
<evidence type="ECO:0000313" key="2">
    <source>
        <dbReference type="Proteomes" id="UP001139035"/>
    </source>
</evidence>
<gene>
    <name evidence="1" type="ORF">LZD57_11580</name>
</gene>
<dbReference type="Proteomes" id="UP001139035">
    <property type="component" value="Unassembled WGS sequence"/>
</dbReference>
<keyword evidence="2" id="KW-1185">Reference proteome</keyword>
<comment type="caution">
    <text evidence="1">The sequence shown here is derived from an EMBL/GenBank/DDBJ whole genome shotgun (WGS) entry which is preliminary data.</text>
</comment>
<organism evidence="1 2">
    <name type="scientific">Jiella avicenniae</name>
    <dbReference type="NCBI Taxonomy" id="2907202"/>
    <lineage>
        <taxon>Bacteria</taxon>
        <taxon>Pseudomonadati</taxon>
        <taxon>Pseudomonadota</taxon>
        <taxon>Alphaproteobacteria</taxon>
        <taxon>Hyphomicrobiales</taxon>
        <taxon>Aurantimonadaceae</taxon>
        <taxon>Jiella</taxon>
    </lineage>
</organism>
<dbReference type="RefSeq" id="WP_233719785.1">
    <property type="nucleotide sequence ID" value="NZ_JAJUWU010000010.1"/>
</dbReference>